<organism evidence="8 9">
    <name type="scientific">Kwoniella shivajii</name>
    <dbReference type="NCBI Taxonomy" id="564305"/>
    <lineage>
        <taxon>Eukaryota</taxon>
        <taxon>Fungi</taxon>
        <taxon>Dikarya</taxon>
        <taxon>Basidiomycota</taxon>
        <taxon>Agaricomycotina</taxon>
        <taxon>Tremellomycetes</taxon>
        <taxon>Tremellales</taxon>
        <taxon>Cryptococcaceae</taxon>
        <taxon>Kwoniella</taxon>
    </lineage>
</organism>
<evidence type="ECO:0000256" key="1">
    <source>
        <dbReference type="ARBA" id="ARBA00004123"/>
    </source>
</evidence>
<keyword evidence="3" id="KW-0238">DNA-binding</keyword>
<evidence type="ECO:0000256" key="3">
    <source>
        <dbReference type="ARBA" id="ARBA00023125"/>
    </source>
</evidence>
<keyword evidence="4" id="KW-0539">Nucleus</keyword>
<evidence type="ECO:0000256" key="5">
    <source>
        <dbReference type="RuleBase" id="RU004020"/>
    </source>
</evidence>
<feature type="region of interest" description="Disordered" evidence="6">
    <location>
        <begin position="263"/>
        <end position="298"/>
    </location>
</feature>
<dbReference type="InterPro" id="IPR036390">
    <property type="entry name" value="WH_DNA-bd_sf"/>
</dbReference>
<sequence length="688" mass="77366">MNSPSSCVPPGPKDHHLSRLYNPSPYPSALASGQAPFFRSSSANDTTWDMKAPISQSRPYVSPDPSPLEERFDHNSGPHLPHPNTFAYRPRDFPYPPPILHERPPEALMHQNNRLYETMPMHSPRYNEDARSRGDDIDPWYNPVLIPQPRQQKKQKGQKKVEGKQPTFLTKLYGDQPEYHHIIRWDETGEAIVIENPEELADKILPVVYRQSRFASFSRQLNIYGFNRKLSLRHVERGICDPDASTWSHPFLKRESSKADILSFKRRVPPRPTQAQKRRLSMPDEGQSPTSSEHSVEFHSPTGAYQHHLLPDVDEERPIFFPHPRDSSFGFQEFRPLPPSEYFAYERQSPASLEFDYSNPNPEDSRRFANPLPQRQLGLSREWDRVEPSHLFHTHPLQEIQDNGPQSAPANTSSFPIPIKVTQQHTRTRSVQGEPPSAMLYSPSSPYNTQSWLIGDVPEPQLKQEADNSPISPTQELYHYYPEPNSKFNSNETSTWARREVLDLPISRLDFLAKDMRLNYSSQSLLNDFGPGSGSQEVNGLAIASQGFSALSPDSPPTISPGIIQSGFSFPSNPKSISPAPAPRAHVSNIAQIRQERRATISSSPYSPRNRLATLPFGVAGGAGSLRTIASRRGSEAPLSGLGLGLKIGEFKIEKEIDEEQALPSASIRFEDIHPFEGILGGEGKGEV</sequence>
<reference evidence="8 9" key="1">
    <citation type="submission" date="2024-01" db="EMBL/GenBank/DDBJ databases">
        <title>Comparative genomics of Cryptococcus and Kwoniella reveals pathogenesis evolution and contrasting modes of karyotype evolution via chromosome fusion or intercentromeric recombination.</title>
        <authorList>
            <person name="Coelho M.A."/>
            <person name="David-Palma M."/>
            <person name="Shea T."/>
            <person name="Bowers K."/>
            <person name="McGinley-Smith S."/>
            <person name="Mohammad A.W."/>
            <person name="Gnirke A."/>
            <person name="Yurkov A.M."/>
            <person name="Nowrousian M."/>
            <person name="Sun S."/>
            <person name="Cuomo C.A."/>
            <person name="Heitman J."/>
        </authorList>
    </citation>
    <scope>NUCLEOTIDE SEQUENCE [LARGE SCALE GENOMIC DNA]</scope>
    <source>
        <strain evidence="8">CBS 11374</strain>
    </source>
</reference>
<dbReference type="PANTHER" id="PTHR10015">
    <property type="entry name" value="HEAT SHOCK TRANSCRIPTION FACTOR"/>
    <property type="match status" value="1"/>
</dbReference>
<dbReference type="Proteomes" id="UP001329825">
    <property type="component" value="Chromosome 5"/>
</dbReference>
<dbReference type="SMART" id="SM00415">
    <property type="entry name" value="HSF"/>
    <property type="match status" value="1"/>
</dbReference>
<evidence type="ECO:0000256" key="2">
    <source>
        <dbReference type="ARBA" id="ARBA00006403"/>
    </source>
</evidence>
<accession>A0ABZ1D1G8</accession>
<feature type="region of interest" description="Disordered" evidence="6">
    <location>
        <begin position="1"/>
        <end position="89"/>
    </location>
</feature>
<dbReference type="SUPFAM" id="SSF46785">
    <property type="entry name" value="Winged helix' DNA-binding domain"/>
    <property type="match status" value="1"/>
</dbReference>
<keyword evidence="9" id="KW-1185">Reference proteome</keyword>
<comment type="similarity">
    <text evidence="2 5">Belongs to the HSF family.</text>
</comment>
<name>A0ABZ1D1G8_9TREE</name>
<comment type="subcellular location">
    <subcellularLocation>
        <location evidence="1">Nucleus</location>
    </subcellularLocation>
</comment>
<dbReference type="InterPro" id="IPR000232">
    <property type="entry name" value="HSF_DNA-bd"/>
</dbReference>
<dbReference type="GeneID" id="87956529"/>
<proteinExistence type="inferred from homology"/>
<evidence type="ECO:0000313" key="9">
    <source>
        <dbReference type="Proteomes" id="UP001329825"/>
    </source>
</evidence>
<gene>
    <name evidence="8" type="ORF">IL334_004398</name>
</gene>
<protein>
    <recommendedName>
        <fullName evidence="7">HSF-type DNA-binding domain-containing protein</fullName>
    </recommendedName>
</protein>
<evidence type="ECO:0000256" key="4">
    <source>
        <dbReference type="ARBA" id="ARBA00023242"/>
    </source>
</evidence>
<dbReference type="Pfam" id="PF00447">
    <property type="entry name" value="HSF_DNA-bind"/>
    <property type="match status" value="1"/>
</dbReference>
<dbReference type="PANTHER" id="PTHR10015:SF427">
    <property type="entry name" value="HEAT SHOCK FACTOR PROTEIN"/>
    <property type="match status" value="1"/>
</dbReference>
<dbReference type="RefSeq" id="XP_062792167.1">
    <property type="nucleotide sequence ID" value="XM_062936116.1"/>
</dbReference>
<evidence type="ECO:0000256" key="6">
    <source>
        <dbReference type="SAM" id="MobiDB-lite"/>
    </source>
</evidence>
<dbReference type="Gene3D" id="1.10.10.10">
    <property type="entry name" value="Winged helix-like DNA-binding domain superfamily/Winged helix DNA-binding domain"/>
    <property type="match status" value="1"/>
</dbReference>
<dbReference type="InterPro" id="IPR036388">
    <property type="entry name" value="WH-like_DNA-bd_sf"/>
</dbReference>
<feature type="domain" description="HSF-type DNA-binding" evidence="7">
    <location>
        <begin position="164"/>
        <end position="267"/>
    </location>
</feature>
<evidence type="ECO:0000259" key="7">
    <source>
        <dbReference type="SMART" id="SM00415"/>
    </source>
</evidence>
<evidence type="ECO:0000313" key="8">
    <source>
        <dbReference type="EMBL" id="WRT67427.1"/>
    </source>
</evidence>
<dbReference type="EMBL" id="CP141885">
    <property type="protein sequence ID" value="WRT67427.1"/>
    <property type="molecule type" value="Genomic_DNA"/>
</dbReference>